<dbReference type="Gene3D" id="1.10.260.40">
    <property type="entry name" value="lambda repressor-like DNA-binding domains"/>
    <property type="match status" value="1"/>
</dbReference>
<evidence type="ECO:0000313" key="1">
    <source>
        <dbReference type="EMBL" id="MCW7552144.1"/>
    </source>
</evidence>
<dbReference type="Proteomes" id="UP001209854">
    <property type="component" value="Unassembled WGS sequence"/>
</dbReference>
<proteinExistence type="predicted"/>
<keyword evidence="2" id="KW-1185">Reference proteome</keyword>
<gene>
    <name evidence="1" type="ORF">NX722_05685</name>
</gene>
<protein>
    <recommendedName>
        <fullName evidence="3">XRE family transcriptional regulator</fullName>
    </recommendedName>
</protein>
<dbReference type="EMBL" id="JAPFCC010000001">
    <property type="protein sequence ID" value="MCW7552144.1"/>
    <property type="molecule type" value="Genomic_DNA"/>
</dbReference>
<name>A0ABT3MRY9_9GAMM</name>
<accession>A0ABT3MRY9</accession>
<dbReference type="RefSeq" id="WP_262567122.1">
    <property type="nucleotide sequence ID" value="NZ_JAPFCC010000001.1"/>
</dbReference>
<sequence>MTPKAFSDALERLGVPKQKEAAAFLRVAQSKVSDYRSGKRTVPGYIEAGLQAHLLLSPEQLATLRQLRGVD</sequence>
<reference evidence="1 2" key="1">
    <citation type="submission" date="2022-10" db="EMBL/GenBank/DDBJ databases">
        <title>High-quality genome sequences of two octocoral-associated bacteria, Endozoicomonas euniceicola EF212 and Endozoicomonas gorgoniicola PS125.</title>
        <authorList>
            <person name="Chiou Y.-J."/>
            <person name="Chen Y.-H."/>
        </authorList>
    </citation>
    <scope>NUCLEOTIDE SEQUENCE [LARGE SCALE GENOMIC DNA]</scope>
    <source>
        <strain evidence="1 2">PS125</strain>
    </source>
</reference>
<evidence type="ECO:0008006" key="3">
    <source>
        <dbReference type="Google" id="ProtNLM"/>
    </source>
</evidence>
<evidence type="ECO:0000313" key="2">
    <source>
        <dbReference type="Proteomes" id="UP001209854"/>
    </source>
</evidence>
<dbReference type="InterPro" id="IPR010982">
    <property type="entry name" value="Lambda_DNA-bd_dom_sf"/>
</dbReference>
<organism evidence="1 2">
    <name type="scientific">Endozoicomonas gorgoniicola</name>
    <dbReference type="NCBI Taxonomy" id="1234144"/>
    <lineage>
        <taxon>Bacteria</taxon>
        <taxon>Pseudomonadati</taxon>
        <taxon>Pseudomonadota</taxon>
        <taxon>Gammaproteobacteria</taxon>
        <taxon>Oceanospirillales</taxon>
        <taxon>Endozoicomonadaceae</taxon>
        <taxon>Endozoicomonas</taxon>
    </lineage>
</organism>
<comment type="caution">
    <text evidence="1">The sequence shown here is derived from an EMBL/GenBank/DDBJ whole genome shotgun (WGS) entry which is preliminary data.</text>
</comment>